<dbReference type="InterPro" id="IPR027312">
    <property type="entry name" value="Sda1"/>
</dbReference>
<dbReference type="GO" id="GO:0042273">
    <property type="term" value="P:ribosomal large subunit biogenesis"/>
    <property type="evidence" value="ECO:0007669"/>
    <property type="project" value="UniProtKB-UniRule"/>
</dbReference>
<keyword evidence="5" id="KW-1185">Reference proteome</keyword>
<dbReference type="GO" id="GO:0015031">
    <property type="term" value="P:protein transport"/>
    <property type="evidence" value="ECO:0007669"/>
    <property type="project" value="UniProtKB-KW"/>
</dbReference>
<accession>A0A8S1IX73</accession>
<comment type="similarity">
    <text evidence="1">Belongs to the SDA1 family.</text>
</comment>
<feature type="compositionally biased region" description="Acidic residues" evidence="2">
    <location>
        <begin position="491"/>
        <end position="505"/>
    </location>
</feature>
<dbReference type="InterPro" id="IPR012977">
    <property type="entry name" value="SDA1_N"/>
</dbReference>
<evidence type="ECO:0000256" key="1">
    <source>
        <dbReference type="RuleBase" id="RU365057"/>
    </source>
</evidence>
<feature type="compositionally biased region" description="Low complexity" evidence="2">
    <location>
        <begin position="579"/>
        <end position="590"/>
    </location>
</feature>
<sequence>MVNKLLVLQDQIKRDPASYKDEFQLQFRHYKACHGLFSLRPNNGSEDFARLVRFVAQVSDRYPNLTRGFGEEIMDLLEKNSMTVDHELRRSLVQSLILLRKRGQVAPMAALPLFFRMFHCRDKSLRVMLFKHIVADIKNANKKAKNESLNKRLRAFLYSVLQEPNEVTAKKSLAVLTELWRRQIWRDAHTVDVIATATEHPSSTVVLAAAKFFLGYDVNDAGGESDDEEEIDKLAQQQTAQEVYRAHHKGTTATKKHKIARLKKARTQVKKHLRKARAADPENFAALQLLNNPQRFAEKLFARVRAGRERFETRLTMIMVISRAIGIHKLIVLNFYPFLQNYMKPSQQDVTSILASLVHACHDLVPPDTLAPVVRHLANNYIHDRARPEVITTGLKTVREICVRAPLVMTQELLSDLEMYRKFKNKHVAAAAKGVICLFREIAPLMLRRKNRGRGANTDAVLESYGTVTPKARIEGAELLEDELGNGVQSDSEEEGQELEEESSGVEDGSPCEVEGSQGEGGMDDDESGSDLNASEAELELDSDEAKSCSEDEDDDGDCEDACTGCSGDEVESLDGNNESGSSPGELLSSPEDDSCKASKLSGQKRQREAEPDSLANLRRKLAAATAARHGEGNTTGNRAMQHGQPGGHGEEASVVDNGNSADVQKGMPIEMQRILDDSDFERMQELRHRQLVKAIMSKHGLVPVHRKKKLLEAAEEVVDQALALEAMRNSITEQRVAPDELVGKVKGKLAKEELLRSAAKGKEGREGFEAASKRKKKKSGGTSNREKQKRKNLPAAARLNQARRRRRKNDIKRKGKNFKGHVRK</sequence>
<feature type="region of interest" description="Disordered" evidence="2">
    <location>
        <begin position="484"/>
        <end position="668"/>
    </location>
</feature>
<evidence type="ECO:0000259" key="3">
    <source>
        <dbReference type="Pfam" id="PF08158"/>
    </source>
</evidence>
<evidence type="ECO:0000313" key="4">
    <source>
        <dbReference type="EMBL" id="CAD7698476.1"/>
    </source>
</evidence>
<dbReference type="PANTHER" id="PTHR12730">
    <property type="entry name" value="HSDA/SDA1-RELATED"/>
    <property type="match status" value="1"/>
</dbReference>
<name>A0A8S1IX73_9CHLO</name>
<keyword evidence="1" id="KW-0539">Nucleus</keyword>
<dbReference type="OrthoDB" id="2196187at2759"/>
<evidence type="ECO:0000313" key="5">
    <source>
        <dbReference type="Proteomes" id="UP000708148"/>
    </source>
</evidence>
<comment type="function">
    <text evidence="1">Required for 60S pre-ribosomal subunits export to the cytoplasm.</text>
</comment>
<dbReference type="Proteomes" id="UP000708148">
    <property type="component" value="Unassembled WGS sequence"/>
</dbReference>
<proteinExistence type="inferred from homology"/>
<dbReference type="EMBL" id="CAJHUC010000836">
    <property type="protein sequence ID" value="CAD7698476.1"/>
    <property type="molecule type" value="Genomic_DNA"/>
</dbReference>
<keyword evidence="1" id="KW-0690">Ribosome biogenesis</keyword>
<feature type="compositionally biased region" description="Basic and acidic residues" evidence="2">
    <location>
        <begin position="760"/>
        <end position="773"/>
    </location>
</feature>
<dbReference type="InterPro" id="IPR016024">
    <property type="entry name" value="ARM-type_fold"/>
</dbReference>
<reference evidence="4" key="1">
    <citation type="submission" date="2020-12" db="EMBL/GenBank/DDBJ databases">
        <authorList>
            <person name="Iha C."/>
        </authorList>
    </citation>
    <scope>NUCLEOTIDE SEQUENCE</scope>
</reference>
<keyword evidence="1" id="KW-0813">Transport</keyword>
<comment type="subcellular location">
    <subcellularLocation>
        <location evidence="1">Nucleus</location>
        <location evidence="1">Nucleolus</location>
    </subcellularLocation>
</comment>
<comment type="caution">
    <text evidence="4">The sequence shown here is derived from an EMBL/GenBank/DDBJ whole genome shotgun (WGS) entry which is preliminary data.</text>
</comment>
<protein>
    <recommendedName>
        <fullName evidence="1">Protein SDA1</fullName>
    </recommendedName>
</protein>
<dbReference type="GO" id="GO:0000055">
    <property type="term" value="P:ribosomal large subunit export from nucleus"/>
    <property type="evidence" value="ECO:0007669"/>
    <property type="project" value="UniProtKB-UniRule"/>
</dbReference>
<gene>
    <name evidence="4" type="ORF">OSTQU699_LOCUS3837</name>
</gene>
<dbReference type="AlphaFoldDB" id="A0A8S1IX73"/>
<dbReference type="SUPFAM" id="SSF48371">
    <property type="entry name" value="ARM repeat"/>
    <property type="match status" value="1"/>
</dbReference>
<keyword evidence="1" id="KW-0653">Protein transport</keyword>
<organism evidence="4 5">
    <name type="scientific">Ostreobium quekettii</name>
    <dbReference type="NCBI Taxonomy" id="121088"/>
    <lineage>
        <taxon>Eukaryota</taxon>
        <taxon>Viridiplantae</taxon>
        <taxon>Chlorophyta</taxon>
        <taxon>core chlorophytes</taxon>
        <taxon>Ulvophyceae</taxon>
        <taxon>TCBD clade</taxon>
        <taxon>Bryopsidales</taxon>
        <taxon>Ostreobineae</taxon>
        <taxon>Ostreobiaceae</taxon>
        <taxon>Ostreobium</taxon>
    </lineage>
</organism>
<dbReference type="GO" id="GO:0005730">
    <property type="term" value="C:nucleolus"/>
    <property type="evidence" value="ECO:0007669"/>
    <property type="project" value="UniProtKB-SubCell"/>
</dbReference>
<evidence type="ECO:0000256" key="2">
    <source>
        <dbReference type="SAM" id="MobiDB-lite"/>
    </source>
</evidence>
<feature type="domain" description="SDA1 N-terminal" evidence="3">
    <location>
        <begin position="54"/>
        <end position="424"/>
    </location>
</feature>
<feature type="region of interest" description="Disordered" evidence="2">
    <location>
        <begin position="760"/>
        <end position="825"/>
    </location>
</feature>
<feature type="compositionally biased region" description="Acidic residues" evidence="2">
    <location>
        <begin position="551"/>
        <end position="561"/>
    </location>
</feature>
<dbReference type="Pfam" id="PF08158">
    <property type="entry name" value="SDA1_HEAT"/>
    <property type="match status" value="1"/>
</dbReference>
<feature type="compositionally biased region" description="Basic residues" evidence="2">
    <location>
        <begin position="802"/>
        <end position="825"/>
    </location>
</feature>
<dbReference type="PANTHER" id="PTHR12730:SF0">
    <property type="entry name" value="PROTEIN SDA1 HOMOLOG"/>
    <property type="match status" value="1"/>
</dbReference>